<name>A0A5M3W7J5_9ACTN</name>
<evidence type="ECO:0000313" key="3">
    <source>
        <dbReference type="Proteomes" id="UP000334990"/>
    </source>
</evidence>
<proteinExistence type="predicted"/>
<feature type="chain" id="PRO_5024430255" evidence="1">
    <location>
        <begin position="22"/>
        <end position="463"/>
    </location>
</feature>
<dbReference type="SUPFAM" id="SSF53850">
    <property type="entry name" value="Periplasmic binding protein-like II"/>
    <property type="match status" value="1"/>
</dbReference>
<dbReference type="PROSITE" id="PS51257">
    <property type="entry name" value="PROKAR_LIPOPROTEIN"/>
    <property type="match status" value="1"/>
</dbReference>
<protein>
    <submittedName>
        <fullName evidence="2">ABC transporter substrate-binding protein</fullName>
    </submittedName>
</protein>
<comment type="caution">
    <text evidence="2">The sequence shown here is derived from an EMBL/GenBank/DDBJ whole genome shotgun (WGS) entry which is preliminary data.</text>
</comment>
<dbReference type="Proteomes" id="UP000334990">
    <property type="component" value="Unassembled WGS sequence"/>
</dbReference>
<feature type="signal peptide" evidence="1">
    <location>
        <begin position="1"/>
        <end position="21"/>
    </location>
</feature>
<evidence type="ECO:0000256" key="1">
    <source>
        <dbReference type="SAM" id="SignalP"/>
    </source>
</evidence>
<dbReference type="OrthoDB" id="358201at2"/>
<sequence length="463" mass="49690">MVRRHRTLALVAAVTLLGGCAAEPPAVKNNTTVPTAATEIGGKVTMWYDLDSNDEKSVKEFEKWYIEPYKKMYPKVTVDAIPSTGGTLGQKVKTALAAGRGPDFIETPGSSTAVPYADAGYLADLGPLAEKEGWKERILPWAYDMGVIDGKFLAVPLYYETLVLFYNKTLFTQNGWTPPTDRASLEKLAGEMQAKDIVPFVNANATYQGATDWLVSSFMNGVAGPAKINQALTGKLPFTDQAFVDSIQLLADYFGKGYFAGGAKQYFSLQDPQKYAMLAEGKAGMYISGSWEFAALDDYFKEAGSEWAEAPLPPLAPGVPADIYPLSVGGTMSINASSKNLPAAAAYLSWMLSDVTTMWEATSLGLRVPLPITFTQADVPPGVDQRVVDHYLRINDASAKGAVGYTSWTSFGGKAEQNILENIDKVVNGDMSAADFCAGLDKAFKADVTAGLIPPVYSTSATG</sequence>
<dbReference type="PANTHER" id="PTHR43649:SF12">
    <property type="entry name" value="DIACETYLCHITOBIOSE BINDING PROTEIN DASA"/>
    <property type="match status" value="1"/>
</dbReference>
<organism evidence="2 3">
    <name type="scientific">Acrocarpospora corrugata</name>
    <dbReference type="NCBI Taxonomy" id="35763"/>
    <lineage>
        <taxon>Bacteria</taxon>
        <taxon>Bacillati</taxon>
        <taxon>Actinomycetota</taxon>
        <taxon>Actinomycetes</taxon>
        <taxon>Streptosporangiales</taxon>
        <taxon>Streptosporangiaceae</taxon>
        <taxon>Acrocarpospora</taxon>
    </lineage>
</organism>
<dbReference type="AlphaFoldDB" id="A0A5M3W7J5"/>
<accession>A0A5M3W7J5</accession>
<reference evidence="2 3" key="1">
    <citation type="submission" date="2019-10" db="EMBL/GenBank/DDBJ databases">
        <title>Whole genome shotgun sequence of Acrocarpospora corrugata NBRC 13972.</title>
        <authorList>
            <person name="Ichikawa N."/>
            <person name="Kimura A."/>
            <person name="Kitahashi Y."/>
            <person name="Komaki H."/>
            <person name="Oguchi A."/>
        </authorList>
    </citation>
    <scope>NUCLEOTIDE SEQUENCE [LARGE SCALE GENOMIC DNA]</scope>
    <source>
        <strain evidence="2 3">NBRC 13972</strain>
    </source>
</reference>
<keyword evidence="1" id="KW-0732">Signal</keyword>
<dbReference type="InterPro" id="IPR006059">
    <property type="entry name" value="SBP"/>
</dbReference>
<dbReference type="Pfam" id="PF01547">
    <property type="entry name" value="SBP_bac_1"/>
    <property type="match status" value="1"/>
</dbReference>
<evidence type="ECO:0000313" key="2">
    <source>
        <dbReference type="EMBL" id="GES03131.1"/>
    </source>
</evidence>
<keyword evidence="3" id="KW-1185">Reference proteome</keyword>
<dbReference type="Gene3D" id="3.40.190.10">
    <property type="entry name" value="Periplasmic binding protein-like II"/>
    <property type="match status" value="2"/>
</dbReference>
<dbReference type="InterPro" id="IPR050490">
    <property type="entry name" value="Bact_solute-bd_prot1"/>
</dbReference>
<dbReference type="PANTHER" id="PTHR43649">
    <property type="entry name" value="ARABINOSE-BINDING PROTEIN-RELATED"/>
    <property type="match status" value="1"/>
</dbReference>
<dbReference type="RefSeq" id="WP_155339311.1">
    <property type="nucleotide sequence ID" value="NZ_BAAABN010000053.1"/>
</dbReference>
<gene>
    <name evidence="2" type="ORF">Acor_51970</name>
</gene>
<dbReference type="EMBL" id="BLAD01000065">
    <property type="protein sequence ID" value="GES03131.1"/>
    <property type="molecule type" value="Genomic_DNA"/>
</dbReference>